<keyword evidence="2" id="KW-1185">Reference proteome</keyword>
<dbReference type="EMBL" id="BAABCB010000019">
    <property type="protein sequence ID" value="GAA4244170.1"/>
    <property type="molecule type" value="Genomic_DNA"/>
</dbReference>
<sequence>MKNLFKLFLICLLIVSCEETEPILFDGTTAVGFSEAVVDLSIPEGGITSTVSIISTTTSSESRTFDVTVVDTQGLEASDYSIGTATIPADSYEGTLDVTFNYDGLEDFTPYVLTVALEVTGGGSAFPPISFNLLKEYDISTFVCGEFKLSIVADNYASETTWDIKDSTGEVVASGGPYEDQTAGTEYVSNISLSGGDYTFTIYDAYSDGLFDGTNTGTYNLYCAAQSVVSYASGSGNFGASESTDFTVVE</sequence>
<protein>
    <submittedName>
        <fullName evidence="1">Uncharacterized protein</fullName>
    </submittedName>
</protein>
<comment type="caution">
    <text evidence="1">The sequence shown here is derived from an EMBL/GenBank/DDBJ whole genome shotgun (WGS) entry which is preliminary data.</text>
</comment>
<organism evidence="1 2">
    <name type="scientific">Winogradskyella damuponensis</name>
    <dbReference type="NCBI Taxonomy" id="943939"/>
    <lineage>
        <taxon>Bacteria</taxon>
        <taxon>Pseudomonadati</taxon>
        <taxon>Bacteroidota</taxon>
        <taxon>Flavobacteriia</taxon>
        <taxon>Flavobacteriales</taxon>
        <taxon>Flavobacteriaceae</taxon>
        <taxon>Winogradskyella</taxon>
    </lineage>
</organism>
<accession>A0ABP8CXC0</accession>
<gene>
    <name evidence="1" type="ORF">GCM10022292_21650</name>
</gene>
<dbReference type="PROSITE" id="PS51257">
    <property type="entry name" value="PROKAR_LIPOPROTEIN"/>
    <property type="match status" value="1"/>
</dbReference>
<dbReference type="RefSeq" id="WP_344714567.1">
    <property type="nucleotide sequence ID" value="NZ_BAABCB010000019.1"/>
</dbReference>
<proteinExistence type="predicted"/>
<dbReference type="Proteomes" id="UP001501682">
    <property type="component" value="Unassembled WGS sequence"/>
</dbReference>
<reference evidence="2" key="1">
    <citation type="journal article" date="2019" name="Int. J. Syst. Evol. Microbiol.">
        <title>The Global Catalogue of Microorganisms (GCM) 10K type strain sequencing project: providing services to taxonomists for standard genome sequencing and annotation.</title>
        <authorList>
            <consortium name="The Broad Institute Genomics Platform"/>
            <consortium name="The Broad Institute Genome Sequencing Center for Infectious Disease"/>
            <person name="Wu L."/>
            <person name="Ma J."/>
        </authorList>
    </citation>
    <scope>NUCLEOTIDE SEQUENCE [LARGE SCALE GENOMIC DNA]</scope>
    <source>
        <strain evidence="2">JCM 17633</strain>
    </source>
</reference>
<name>A0ABP8CXC0_9FLAO</name>
<evidence type="ECO:0000313" key="2">
    <source>
        <dbReference type="Proteomes" id="UP001501682"/>
    </source>
</evidence>
<evidence type="ECO:0000313" key="1">
    <source>
        <dbReference type="EMBL" id="GAA4244170.1"/>
    </source>
</evidence>